<dbReference type="SUPFAM" id="SSF54001">
    <property type="entry name" value="Cysteine proteinases"/>
    <property type="match status" value="1"/>
</dbReference>
<evidence type="ECO:0000256" key="2">
    <source>
        <dbReference type="ARBA" id="ARBA00022670"/>
    </source>
</evidence>
<evidence type="ECO:0000256" key="3">
    <source>
        <dbReference type="ARBA" id="ARBA00022729"/>
    </source>
</evidence>
<dbReference type="InterPro" id="IPR000200">
    <property type="entry name" value="Peptidase_C10"/>
</dbReference>
<reference evidence="7" key="1">
    <citation type="journal article" date="2021" name="PeerJ">
        <title>Extensive microbial diversity within the chicken gut microbiome revealed by metagenomics and culture.</title>
        <authorList>
            <person name="Gilroy R."/>
            <person name="Ravi A."/>
            <person name="Getino M."/>
            <person name="Pursley I."/>
            <person name="Horton D.L."/>
            <person name="Alikhan N.F."/>
            <person name="Baker D."/>
            <person name="Gharbi K."/>
            <person name="Hall N."/>
            <person name="Watson M."/>
            <person name="Adriaenssens E.M."/>
            <person name="Foster-Nyarko E."/>
            <person name="Jarju S."/>
            <person name="Secka A."/>
            <person name="Antonio M."/>
            <person name="Oren A."/>
            <person name="Chaudhuri R.R."/>
            <person name="La Ragione R."/>
            <person name="Hildebrand F."/>
            <person name="Pallen M.J."/>
        </authorList>
    </citation>
    <scope>NUCLEOTIDE SEQUENCE</scope>
    <source>
        <strain evidence="7">4100</strain>
    </source>
</reference>
<reference evidence="7" key="2">
    <citation type="submission" date="2021-09" db="EMBL/GenBank/DDBJ databases">
        <authorList>
            <person name="Gilroy R."/>
        </authorList>
    </citation>
    <scope>NUCLEOTIDE SEQUENCE</scope>
    <source>
        <strain evidence="7">4100</strain>
    </source>
</reference>
<protein>
    <submittedName>
        <fullName evidence="7">Thiol protease/hemagglutinin PrtT</fullName>
    </submittedName>
</protein>
<dbReference type="Pfam" id="PF13734">
    <property type="entry name" value="Inhibitor_I69"/>
    <property type="match status" value="1"/>
</dbReference>
<dbReference type="Gene3D" id="3.90.70.50">
    <property type="entry name" value="Peptidase C10, streptopain"/>
    <property type="match status" value="1"/>
</dbReference>
<dbReference type="InterPro" id="IPR038765">
    <property type="entry name" value="Papain-like_cys_pep_sf"/>
</dbReference>
<evidence type="ECO:0000256" key="1">
    <source>
        <dbReference type="ARBA" id="ARBA00009693"/>
    </source>
</evidence>
<dbReference type="GO" id="GO:0008234">
    <property type="term" value="F:cysteine-type peptidase activity"/>
    <property type="evidence" value="ECO:0007669"/>
    <property type="project" value="UniProtKB-KW"/>
</dbReference>
<evidence type="ECO:0000313" key="7">
    <source>
        <dbReference type="EMBL" id="HJE38146.1"/>
    </source>
</evidence>
<evidence type="ECO:0000256" key="4">
    <source>
        <dbReference type="ARBA" id="ARBA00022801"/>
    </source>
</evidence>
<keyword evidence="3" id="KW-0732">Signal</keyword>
<dbReference type="PRINTS" id="PR00797">
    <property type="entry name" value="STREPTOPAIN"/>
</dbReference>
<name>A0A4Q0U758_9BACT</name>
<evidence type="ECO:0000259" key="6">
    <source>
        <dbReference type="Pfam" id="PF13734"/>
    </source>
</evidence>
<feature type="domain" description="Spi protease inhibitor" evidence="6">
    <location>
        <begin position="19"/>
        <end position="112"/>
    </location>
</feature>
<dbReference type="GO" id="GO:0006508">
    <property type="term" value="P:proteolysis"/>
    <property type="evidence" value="ECO:0007669"/>
    <property type="project" value="UniProtKB-KW"/>
</dbReference>
<dbReference type="Proteomes" id="UP000711407">
    <property type="component" value="Unassembled WGS sequence"/>
</dbReference>
<dbReference type="InterPro" id="IPR044934">
    <property type="entry name" value="Streptopain_sf"/>
</dbReference>
<dbReference type="InterPro" id="IPR026444">
    <property type="entry name" value="Secre_tail"/>
</dbReference>
<keyword evidence="4" id="KW-0378">Hydrolase</keyword>
<comment type="similarity">
    <text evidence="1">Belongs to the peptidase C10 family.</text>
</comment>
<proteinExistence type="inferred from homology"/>
<evidence type="ECO:0000256" key="5">
    <source>
        <dbReference type="ARBA" id="ARBA00022807"/>
    </source>
</evidence>
<gene>
    <name evidence="7" type="ORF">K8V47_00050</name>
</gene>
<organism evidence="7 8">
    <name type="scientific">Candidatus Amulumruptor caecigallinarius</name>
    <dbReference type="NCBI Taxonomy" id="2109911"/>
    <lineage>
        <taxon>Bacteria</taxon>
        <taxon>Pseudomonadati</taxon>
        <taxon>Bacteroidota</taxon>
        <taxon>Bacteroidia</taxon>
        <taxon>Bacteroidales</taxon>
        <taxon>Muribaculaceae</taxon>
        <taxon>Candidatus Amulumruptor</taxon>
    </lineage>
</organism>
<dbReference type="Pfam" id="PF01640">
    <property type="entry name" value="Peptidase_C10"/>
    <property type="match status" value="1"/>
</dbReference>
<evidence type="ECO:0000313" key="8">
    <source>
        <dbReference type="Proteomes" id="UP000711407"/>
    </source>
</evidence>
<accession>A0A4Q0U758</accession>
<dbReference type="EMBL" id="DYXT01000002">
    <property type="protein sequence ID" value="HJE38146.1"/>
    <property type="molecule type" value="Genomic_DNA"/>
</dbReference>
<keyword evidence="2 7" id="KW-0645">Protease</keyword>
<dbReference type="AlphaFoldDB" id="A0A4Q0U758"/>
<dbReference type="InterPro" id="IPR025896">
    <property type="entry name" value="Spi_Prtas-inh"/>
</dbReference>
<keyword evidence="5" id="KW-0788">Thiol protease</keyword>
<comment type="caution">
    <text evidence="7">The sequence shown here is derived from an EMBL/GenBank/DDBJ whole genome shotgun (WGS) entry which is preliminary data.</text>
</comment>
<dbReference type="NCBIfam" id="TIGR04183">
    <property type="entry name" value="Por_Secre_tail"/>
    <property type="match status" value="1"/>
</dbReference>
<sequence>MKHVLLLASVLLAMPAWARTLSPDEALQRARGNMPSKVAGMGQSTRLVKTGYTAKQQPAYYIFENSGDKGYMVLAADDVAVPVLGYSETGSINPDDMPVNLRGWLENYAAEIAWAAERQESGKYIMKDLTKQSAASSRDSWAPIAPLCTTKWNQSNPYDLYAPDITYYGQSMKAAAGCVATAMAQLMKYHNYPAQGKGSVTYTWRKYDDFYNTSGSYTDETMTMDFSATTFEWDKMLDVYPNSDYTTSDENAEAVATLMKACGYSVEMSYGPESGAVTSIVVDALKNYFGYDAATRFYTRDYYDIDTWEKMIYDNLKNVGPVQYSGRNDYGGHSFIVDGYSADGYFHLNWGWGGMSDGYFLITGLDPESQGIGGSVAGYNSNQGAILGAQPAGATIPKIVPFQLAIVGSISPSLSSQRLTIEGRFGNNGGTGTNVGVGMQFCDATTDELVATAVYGNLGTWTGNINYGIDNITATIPSTLPAGVYKVYPAASTDGGSTYQKAIAPIGQPNYVLFAKDTDGTYEVAQEYPLSIDVADFSIDTSVYKGLAFGVTATAVNNNDSEALQEVNLGFITSDMNLVAAGNTMVVDLRAGESMKLPEAVNIVMGSVTAGETYLVAYVDMNSGMIINEPVSVTVQTSPGAATLQTTASGFSIVDAESVVLDNFRVDFDVYCQSGYYADKLYVLVFNENLEGYNIDNLPTPSTYFIEAENWIHESNIKLGTPTALEVGKRYAAALFYMSSTGLKQLSNAVRFTVAAESGIDDIKAESIDGSVSAVLSGGILSVTAASDIRSVDVYDLSGAHVATSATSTADLTGASDGVYVVKVTTADGTASLKLMK</sequence>